<dbReference type="InterPro" id="IPR014729">
    <property type="entry name" value="Rossmann-like_a/b/a_fold"/>
</dbReference>
<evidence type="ECO:0000256" key="5">
    <source>
        <dbReference type="ARBA" id="ARBA00022840"/>
    </source>
</evidence>
<dbReference type="NCBIfam" id="NF001138">
    <property type="entry name" value="PRK00143.1"/>
    <property type="match status" value="1"/>
</dbReference>
<evidence type="ECO:0000256" key="7">
    <source>
        <dbReference type="ARBA" id="ARBA00023157"/>
    </source>
</evidence>
<sequence length="381" mass="43191">MINSLGIKKLPKDTKIVVAMSGGVDSSVVAGLMKEQGYNVTGITLKLYDDAKSPSNRRQCCAGQDIVDAKRVCEQLNIQHRILYYQKKFKAEVIDSFIDSYVAGETPIPCIQCNQTVKFRDLFQFSKEMKADALVTGHYVLRREDNGKGSMYRAEDKDRDQSYFLFSTTQEQLDYLRFPLGSISKSETRNIAEKLNLNVATKPDSQDICFVPNGDYSSVIKRYRPESFKSGDIFDLKGKKLGSHDGIINYTIGQRRGIKISNQEPLYVVDIKTKENSIIVGPQEYLNIKKLYLRNMNFLSDKKIFDKEIFIKVRSTGRLLKAKSIIKTDSAVIEILQDEKGISPGQACVFYYKDNFGERVLGGGWIDKTVNENLSTQLTEH</sequence>
<dbReference type="HAMAP" id="MF_00144">
    <property type="entry name" value="tRNA_thiouridyl_MnmA"/>
    <property type="match status" value="1"/>
</dbReference>
<dbReference type="Gene3D" id="2.30.30.280">
    <property type="entry name" value="Adenine nucleotide alpha hydrolases-like domains"/>
    <property type="match status" value="1"/>
</dbReference>
<keyword evidence="2" id="KW-0808">Transferase</keyword>
<dbReference type="GO" id="GO:0002143">
    <property type="term" value="P:tRNA wobble position uridine thiolation"/>
    <property type="evidence" value="ECO:0007669"/>
    <property type="project" value="TreeGrafter"/>
</dbReference>
<reference evidence="10" key="1">
    <citation type="submission" date="2018-05" db="EMBL/GenBank/DDBJ databases">
        <authorList>
            <person name="Lanie J.A."/>
            <person name="Ng W.-L."/>
            <person name="Kazmierczak K.M."/>
            <person name="Andrzejewski T.M."/>
            <person name="Davidsen T.M."/>
            <person name="Wayne K.J."/>
            <person name="Tettelin H."/>
            <person name="Glass J.I."/>
            <person name="Rusch D."/>
            <person name="Podicherti R."/>
            <person name="Tsui H.-C.T."/>
            <person name="Winkler M.E."/>
        </authorList>
    </citation>
    <scope>NUCLEOTIDE SEQUENCE</scope>
</reference>
<dbReference type="FunFam" id="2.30.30.280:FF:000001">
    <property type="entry name" value="tRNA-specific 2-thiouridylase MnmA"/>
    <property type="match status" value="1"/>
</dbReference>
<dbReference type="InterPro" id="IPR046884">
    <property type="entry name" value="MnmA-like_central"/>
</dbReference>
<dbReference type="CDD" id="cd01998">
    <property type="entry name" value="MnmA_TRMU-like"/>
    <property type="match status" value="1"/>
</dbReference>
<dbReference type="Pfam" id="PF03054">
    <property type="entry name" value="tRNA_Me_trans"/>
    <property type="match status" value="1"/>
</dbReference>
<keyword evidence="1" id="KW-0820">tRNA-binding</keyword>
<evidence type="ECO:0000256" key="4">
    <source>
        <dbReference type="ARBA" id="ARBA00022741"/>
    </source>
</evidence>
<evidence type="ECO:0000256" key="6">
    <source>
        <dbReference type="ARBA" id="ARBA00022884"/>
    </source>
</evidence>
<feature type="domain" description="tRNA-specific 2-thiouridylase MnmA-like C-terminal" evidence="8">
    <location>
        <begin position="289"/>
        <end position="366"/>
    </location>
</feature>
<keyword evidence="7" id="KW-1015">Disulfide bond</keyword>
<dbReference type="EMBL" id="UINC01001772">
    <property type="protein sequence ID" value="SUZ88493.1"/>
    <property type="molecule type" value="Genomic_DNA"/>
</dbReference>
<dbReference type="SUPFAM" id="SSF52402">
    <property type="entry name" value="Adenine nucleotide alpha hydrolases-like"/>
    <property type="match status" value="1"/>
</dbReference>
<dbReference type="PANTHER" id="PTHR11933:SF5">
    <property type="entry name" value="MITOCHONDRIAL TRNA-SPECIFIC 2-THIOURIDYLASE 1"/>
    <property type="match status" value="1"/>
</dbReference>
<keyword evidence="3" id="KW-0819">tRNA processing</keyword>
<evidence type="ECO:0000256" key="1">
    <source>
        <dbReference type="ARBA" id="ARBA00022555"/>
    </source>
</evidence>
<protein>
    <submittedName>
        <fullName evidence="10">Uncharacterized protein</fullName>
    </submittedName>
</protein>
<dbReference type="GO" id="GO:0000049">
    <property type="term" value="F:tRNA binding"/>
    <property type="evidence" value="ECO:0007669"/>
    <property type="project" value="UniProtKB-KW"/>
</dbReference>
<dbReference type="Pfam" id="PF20258">
    <property type="entry name" value="tRNA_Me_trans_C"/>
    <property type="match status" value="1"/>
</dbReference>
<dbReference type="GO" id="GO:0016783">
    <property type="term" value="F:sulfurtransferase activity"/>
    <property type="evidence" value="ECO:0007669"/>
    <property type="project" value="InterPro"/>
</dbReference>
<dbReference type="Gene3D" id="2.40.30.10">
    <property type="entry name" value="Translation factors"/>
    <property type="match status" value="1"/>
</dbReference>
<dbReference type="FunFam" id="3.40.50.620:FF:000115">
    <property type="entry name" value="tRNA-specific 2-thiouridylase MnmA"/>
    <property type="match status" value="1"/>
</dbReference>
<organism evidence="10">
    <name type="scientific">marine metagenome</name>
    <dbReference type="NCBI Taxonomy" id="408172"/>
    <lineage>
        <taxon>unclassified sequences</taxon>
        <taxon>metagenomes</taxon>
        <taxon>ecological metagenomes</taxon>
    </lineage>
</organism>
<dbReference type="Gene3D" id="3.40.50.620">
    <property type="entry name" value="HUPs"/>
    <property type="match status" value="1"/>
</dbReference>
<evidence type="ECO:0000256" key="2">
    <source>
        <dbReference type="ARBA" id="ARBA00022679"/>
    </source>
</evidence>
<dbReference type="InterPro" id="IPR046885">
    <property type="entry name" value="MnmA-like_C"/>
</dbReference>
<proteinExistence type="inferred from homology"/>
<evidence type="ECO:0000256" key="3">
    <source>
        <dbReference type="ARBA" id="ARBA00022694"/>
    </source>
</evidence>
<dbReference type="InterPro" id="IPR004506">
    <property type="entry name" value="MnmA-like"/>
</dbReference>
<dbReference type="NCBIfam" id="TIGR00420">
    <property type="entry name" value="trmU"/>
    <property type="match status" value="1"/>
</dbReference>
<keyword evidence="5" id="KW-0067">ATP-binding</keyword>
<dbReference type="PANTHER" id="PTHR11933">
    <property type="entry name" value="TRNA 5-METHYLAMINOMETHYL-2-THIOURIDYLATE -METHYLTRANSFERASE"/>
    <property type="match status" value="1"/>
</dbReference>
<evidence type="ECO:0000259" key="8">
    <source>
        <dbReference type="Pfam" id="PF20258"/>
    </source>
</evidence>
<keyword evidence="6" id="KW-0694">RNA-binding</keyword>
<accession>A0A381RH51</accession>
<gene>
    <name evidence="10" type="ORF">METZ01_LOCUS41347</name>
</gene>
<keyword evidence="4" id="KW-0547">Nucleotide-binding</keyword>
<dbReference type="GO" id="GO:0005524">
    <property type="term" value="F:ATP binding"/>
    <property type="evidence" value="ECO:0007669"/>
    <property type="project" value="UniProtKB-KW"/>
</dbReference>
<evidence type="ECO:0000313" key="10">
    <source>
        <dbReference type="EMBL" id="SUZ88493.1"/>
    </source>
</evidence>
<dbReference type="Pfam" id="PF20259">
    <property type="entry name" value="tRNA_Me_trans_M"/>
    <property type="match status" value="1"/>
</dbReference>
<evidence type="ECO:0000259" key="9">
    <source>
        <dbReference type="Pfam" id="PF20259"/>
    </source>
</evidence>
<dbReference type="InterPro" id="IPR023382">
    <property type="entry name" value="MnmA-like_central_sf"/>
</dbReference>
<dbReference type="AlphaFoldDB" id="A0A381RH51"/>
<name>A0A381RH51_9ZZZZ</name>
<feature type="domain" description="tRNA-specific 2-thiouridylase MnmA-like central" evidence="9">
    <location>
        <begin position="219"/>
        <end position="281"/>
    </location>
</feature>